<dbReference type="AlphaFoldDB" id="A0A835LFW4"/>
<reference evidence="2 3" key="1">
    <citation type="submission" date="2020-10" db="EMBL/GenBank/DDBJ databases">
        <title>The Coptis chinensis genome and diversification of protoberbering-type alkaloids.</title>
        <authorList>
            <person name="Wang B."/>
            <person name="Shu S."/>
            <person name="Song C."/>
            <person name="Liu Y."/>
        </authorList>
    </citation>
    <scope>NUCLEOTIDE SEQUENCE [LARGE SCALE GENOMIC DNA]</scope>
    <source>
        <strain evidence="2">HL-2020</strain>
        <tissue evidence="2">Leaf</tissue>
    </source>
</reference>
<evidence type="ECO:0000313" key="2">
    <source>
        <dbReference type="EMBL" id="KAF9590349.1"/>
    </source>
</evidence>
<sequence>MEVCYSLVVPLLADFRCNDKPTSEASTSGEVKPVPADQAVFDTEQSFERELSFIREAKESGVVYLLGHSDIRARKDSWFIKKLVINYFYVFLRKNCRRGIANLSVPHSNLIRLLSISIWRGTGKDKDNKFRLILVERAGFISSLVTTRGPRSFPQSEIAVNPPSKDFGSLGNFRLNSLHVKGGEVHVKGV</sequence>
<keyword evidence="3" id="KW-1185">Reference proteome</keyword>
<comment type="caution">
    <text evidence="2">The sequence shown here is derived from an EMBL/GenBank/DDBJ whole genome shotgun (WGS) entry which is preliminary data.</text>
</comment>
<evidence type="ECO:0000259" key="1">
    <source>
        <dbReference type="Pfam" id="PF22776"/>
    </source>
</evidence>
<dbReference type="PANTHER" id="PTHR30540:SF8">
    <property type="entry name" value="POTASSIUM TRANSPORTER 7"/>
    <property type="match status" value="1"/>
</dbReference>
<dbReference type="InterPro" id="IPR003855">
    <property type="entry name" value="K+_transporter"/>
</dbReference>
<dbReference type="Pfam" id="PF22776">
    <property type="entry name" value="K_trans_C"/>
    <property type="match status" value="1"/>
</dbReference>
<proteinExistence type="predicted"/>
<protein>
    <recommendedName>
        <fullName evidence="1">K+ potassium transporter C-terminal domain-containing protein</fullName>
    </recommendedName>
</protein>
<dbReference type="InterPro" id="IPR053952">
    <property type="entry name" value="K_trans_C"/>
</dbReference>
<evidence type="ECO:0000313" key="3">
    <source>
        <dbReference type="Proteomes" id="UP000631114"/>
    </source>
</evidence>
<dbReference type="EMBL" id="JADFTS010000009">
    <property type="protein sequence ID" value="KAF9590349.1"/>
    <property type="molecule type" value="Genomic_DNA"/>
</dbReference>
<name>A0A835LFW4_9MAGN</name>
<organism evidence="2 3">
    <name type="scientific">Coptis chinensis</name>
    <dbReference type="NCBI Taxonomy" id="261450"/>
    <lineage>
        <taxon>Eukaryota</taxon>
        <taxon>Viridiplantae</taxon>
        <taxon>Streptophyta</taxon>
        <taxon>Embryophyta</taxon>
        <taxon>Tracheophyta</taxon>
        <taxon>Spermatophyta</taxon>
        <taxon>Magnoliopsida</taxon>
        <taxon>Ranunculales</taxon>
        <taxon>Ranunculaceae</taxon>
        <taxon>Coptidoideae</taxon>
        <taxon>Coptis</taxon>
    </lineage>
</organism>
<accession>A0A835LFW4</accession>
<dbReference type="GO" id="GO:0005774">
    <property type="term" value="C:vacuolar membrane"/>
    <property type="evidence" value="ECO:0007669"/>
    <property type="project" value="TreeGrafter"/>
</dbReference>
<dbReference type="GO" id="GO:0015079">
    <property type="term" value="F:potassium ion transmembrane transporter activity"/>
    <property type="evidence" value="ECO:0007669"/>
    <property type="project" value="InterPro"/>
</dbReference>
<dbReference type="PANTHER" id="PTHR30540">
    <property type="entry name" value="OSMOTIC STRESS POTASSIUM TRANSPORTER"/>
    <property type="match status" value="1"/>
</dbReference>
<dbReference type="GO" id="GO:0000325">
    <property type="term" value="C:plant-type vacuole"/>
    <property type="evidence" value="ECO:0007669"/>
    <property type="project" value="TreeGrafter"/>
</dbReference>
<dbReference type="Proteomes" id="UP000631114">
    <property type="component" value="Unassembled WGS sequence"/>
</dbReference>
<gene>
    <name evidence="2" type="ORF">IFM89_033875</name>
</gene>
<feature type="domain" description="K+ potassium transporter C-terminal" evidence="1">
    <location>
        <begin position="57"/>
        <end position="113"/>
    </location>
</feature>